<proteinExistence type="predicted"/>
<dbReference type="InterPro" id="IPR043136">
    <property type="entry name" value="B30.2/SPRY_sf"/>
</dbReference>
<reference evidence="1 2" key="1">
    <citation type="journal article" date="2022" name="bioRxiv">
        <title>Genomics of Preaxostyla Flagellates Illuminates Evolutionary Transitions and the Path Towards Mitochondrial Loss.</title>
        <authorList>
            <person name="Novak L.V.F."/>
            <person name="Treitli S.C."/>
            <person name="Pyrih J."/>
            <person name="Halakuc P."/>
            <person name="Pipaliya S.V."/>
            <person name="Vacek V."/>
            <person name="Brzon O."/>
            <person name="Soukal P."/>
            <person name="Eme L."/>
            <person name="Dacks J.B."/>
            <person name="Karnkowska A."/>
            <person name="Elias M."/>
            <person name="Hampl V."/>
        </authorList>
    </citation>
    <scope>NUCLEOTIDE SEQUENCE [LARGE SCALE GENOMIC DNA]</scope>
    <source>
        <strain evidence="1">NAU3</strain>
        <tissue evidence="1">Gut</tissue>
    </source>
</reference>
<name>A0ABQ9WZ74_9EUKA</name>
<accession>A0ABQ9WZ74</accession>
<comment type="caution">
    <text evidence="1">The sequence shown here is derived from an EMBL/GenBank/DDBJ whole genome shotgun (WGS) entry which is preliminary data.</text>
</comment>
<organism evidence="1 2">
    <name type="scientific">Blattamonas nauphoetae</name>
    <dbReference type="NCBI Taxonomy" id="2049346"/>
    <lineage>
        <taxon>Eukaryota</taxon>
        <taxon>Metamonada</taxon>
        <taxon>Preaxostyla</taxon>
        <taxon>Oxymonadida</taxon>
        <taxon>Blattamonas</taxon>
    </lineage>
</organism>
<evidence type="ECO:0000313" key="2">
    <source>
        <dbReference type="Proteomes" id="UP001281761"/>
    </source>
</evidence>
<dbReference type="EMBL" id="JARBJD010000300">
    <property type="protein sequence ID" value="KAK2944424.1"/>
    <property type="molecule type" value="Genomic_DNA"/>
</dbReference>
<dbReference type="Gene3D" id="2.60.120.920">
    <property type="match status" value="1"/>
</dbReference>
<evidence type="ECO:0008006" key="3">
    <source>
        <dbReference type="Google" id="ProtNLM"/>
    </source>
</evidence>
<sequence length="368" mass="40575">MKLPELLFTHKTHFIIRNNVLTRTEKETDKKGRARPSTVLFSEPITKGVVSVTFVVLTLAESGDEKGFITFGLLDSSLGIPELGQVFGKNVKHSIGLSTSGYLQVFNQTKLEQRSYDSLSKKDRVVMEVNMDSTPRTVQFFVNGKGERCYVSGIPESVRIGFSAAVMGTSLEIASIVHSTQATPLTDKMLEIKWTDTKESLEESDESESQLIRREAEGSMPALLSRNPEHFKIEGNVITRTAFDLNGLDLPFSTVVLDGVVDEMIKSVTVTILALPETEHSCGVVMIGSMRKDVHCPNDSKGLGIRKRDSFALCSFDGNIHQTEWVYSTTSTPCHSPLRVGDQGVLLRAVRVLTRGSPFFVLGAVRLC</sequence>
<gene>
    <name evidence="1" type="ORF">BLNAU_20679</name>
</gene>
<protein>
    <recommendedName>
        <fullName evidence="3">SPRY domain-containing protein</fullName>
    </recommendedName>
</protein>
<evidence type="ECO:0000313" key="1">
    <source>
        <dbReference type="EMBL" id="KAK2944424.1"/>
    </source>
</evidence>
<dbReference type="Proteomes" id="UP001281761">
    <property type="component" value="Unassembled WGS sequence"/>
</dbReference>
<keyword evidence="2" id="KW-1185">Reference proteome</keyword>